<dbReference type="FunFam" id="2.30.29.30:FF:000362">
    <property type="entry name" value="Uncharacterized protein, isoform B"/>
    <property type="match status" value="1"/>
</dbReference>
<evidence type="ECO:0000313" key="3">
    <source>
        <dbReference type="Proteomes" id="UP000440578"/>
    </source>
</evidence>
<sequence length="276" mass="30695">MPTSKSRSVTNLAAAQAAQYASTPHLFVFQSSDDAPALSKPSPIYQSATDVRRPTGQQAAQIITEKYDSYRNLAREEEQALAVREADIAQVESFFAGHRTQVIVCRALANMYLSSESNSWELKYTGIPTLVLDCGDTRSRGRRQIQLVLAEKGSGFMLWRDVVDNLSSYSAPEPSFHTMHLSTDHRQRVGFSFDDTAAAKAFQAQLETLCADPENIALSGPAQKKRRKKKVERYVRPRKEDISQPCCFQHVTSVGVGDRERLYTLQSLVGTGEKTA</sequence>
<reference evidence="2 3" key="1">
    <citation type="submission" date="2019-07" db="EMBL/GenBank/DDBJ databases">
        <title>Draft genome assembly of a fouling barnacle, Amphibalanus amphitrite (Darwin, 1854): The first reference genome for Thecostraca.</title>
        <authorList>
            <person name="Kim W."/>
        </authorList>
    </citation>
    <scope>NUCLEOTIDE SEQUENCE [LARGE SCALE GENOMIC DNA]</scope>
    <source>
        <strain evidence="2">SNU_AA5</strain>
        <tissue evidence="2">Soma without cirri and trophi</tissue>
    </source>
</reference>
<dbReference type="Proteomes" id="UP000440578">
    <property type="component" value="Unassembled WGS sequence"/>
</dbReference>
<organism evidence="2 3">
    <name type="scientific">Amphibalanus amphitrite</name>
    <name type="common">Striped barnacle</name>
    <name type="synonym">Balanus amphitrite</name>
    <dbReference type="NCBI Taxonomy" id="1232801"/>
    <lineage>
        <taxon>Eukaryota</taxon>
        <taxon>Metazoa</taxon>
        <taxon>Ecdysozoa</taxon>
        <taxon>Arthropoda</taxon>
        <taxon>Crustacea</taxon>
        <taxon>Multicrustacea</taxon>
        <taxon>Cirripedia</taxon>
        <taxon>Thoracica</taxon>
        <taxon>Thoracicalcarea</taxon>
        <taxon>Balanomorpha</taxon>
        <taxon>Balanoidea</taxon>
        <taxon>Balanidae</taxon>
        <taxon>Amphibalaninae</taxon>
        <taxon>Amphibalanus</taxon>
    </lineage>
</organism>
<dbReference type="PANTHER" id="PTHR20338">
    <property type="entry name" value="NUCLEAR RESPIRATORY FACTOR 1"/>
    <property type="match status" value="1"/>
</dbReference>
<dbReference type="InterPro" id="IPR011993">
    <property type="entry name" value="PH-like_dom_sf"/>
</dbReference>
<keyword evidence="3" id="KW-1185">Reference proteome</keyword>
<dbReference type="AlphaFoldDB" id="A0A6A4W026"/>
<dbReference type="GO" id="GO:0006357">
    <property type="term" value="P:regulation of transcription by RNA polymerase II"/>
    <property type="evidence" value="ECO:0007669"/>
    <property type="project" value="InterPro"/>
</dbReference>
<feature type="domain" description="WH1" evidence="1">
    <location>
        <begin position="96"/>
        <end position="213"/>
    </location>
</feature>
<dbReference type="EMBL" id="VIIS01001170">
    <property type="protein sequence ID" value="KAF0301377.1"/>
    <property type="molecule type" value="Genomic_DNA"/>
</dbReference>
<comment type="caution">
    <text evidence="2">The sequence shown here is derived from an EMBL/GenBank/DDBJ whole genome shotgun (WGS) entry which is preliminary data.</text>
</comment>
<evidence type="ECO:0000259" key="1">
    <source>
        <dbReference type="PROSITE" id="PS50229"/>
    </source>
</evidence>
<dbReference type="InterPro" id="IPR000697">
    <property type="entry name" value="WH1/EVH1_dom"/>
</dbReference>
<evidence type="ECO:0000313" key="2">
    <source>
        <dbReference type="EMBL" id="KAF0301377.1"/>
    </source>
</evidence>
<name>A0A6A4W026_AMPAM</name>
<dbReference type="OrthoDB" id="10021476at2759"/>
<proteinExistence type="predicted"/>
<dbReference type="GO" id="GO:0003700">
    <property type="term" value="F:DNA-binding transcription factor activity"/>
    <property type="evidence" value="ECO:0007669"/>
    <property type="project" value="InterPro"/>
</dbReference>
<dbReference type="Gene3D" id="2.30.29.30">
    <property type="entry name" value="Pleckstrin-homology domain (PH domain)/Phosphotyrosine-binding domain (PTB)"/>
    <property type="match status" value="1"/>
</dbReference>
<dbReference type="InterPro" id="IPR039142">
    <property type="entry name" value="NRF1/Ewg"/>
</dbReference>
<gene>
    <name evidence="2" type="ORF">FJT64_003145</name>
</gene>
<protein>
    <recommendedName>
        <fullName evidence="1">WH1 domain-containing protein</fullName>
    </recommendedName>
</protein>
<dbReference type="PROSITE" id="PS50229">
    <property type="entry name" value="WH1"/>
    <property type="match status" value="1"/>
</dbReference>
<accession>A0A6A4W026</accession>